<dbReference type="InterPro" id="IPR008758">
    <property type="entry name" value="Peptidase_S28"/>
</dbReference>
<feature type="non-terminal residue" evidence="6">
    <location>
        <position position="181"/>
    </location>
</feature>
<keyword evidence="5" id="KW-0325">Glycoprotein</keyword>
<dbReference type="GO" id="GO:0008239">
    <property type="term" value="F:dipeptidyl-peptidase activity"/>
    <property type="evidence" value="ECO:0007669"/>
    <property type="project" value="TreeGrafter"/>
</dbReference>
<evidence type="ECO:0000256" key="2">
    <source>
        <dbReference type="ARBA" id="ARBA00022670"/>
    </source>
</evidence>
<gene>
    <name evidence="6" type="ORF">TELCIR_22687</name>
</gene>
<evidence type="ECO:0000256" key="4">
    <source>
        <dbReference type="ARBA" id="ARBA00022801"/>
    </source>
</evidence>
<dbReference type="OrthoDB" id="1735038at2759"/>
<evidence type="ECO:0000256" key="1">
    <source>
        <dbReference type="ARBA" id="ARBA00011079"/>
    </source>
</evidence>
<dbReference type="EMBL" id="KZ383589">
    <property type="protein sequence ID" value="PIO55922.1"/>
    <property type="molecule type" value="Genomic_DNA"/>
</dbReference>
<keyword evidence="7" id="KW-1185">Reference proteome</keyword>
<keyword evidence="2" id="KW-0645">Protease</keyword>
<dbReference type="GO" id="GO:0006508">
    <property type="term" value="P:proteolysis"/>
    <property type="evidence" value="ECO:0007669"/>
    <property type="project" value="UniProtKB-KW"/>
</dbReference>
<dbReference type="Proteomes" id="UP000230423">
    <property type="component" value="Unassembled WGS sequence"/>
</dbReference>
<evidence type="ECO:0000256" key="5">
    <source>
        <dbReference type="ARBA" id="ARBA00023180"/>
    </source>
</evidence>
<dbReference type="AlphaFoldDB" id="A0A2G9TEE6"/>
<comment type="similarity">
    <text evidence="1">Belongs to the peptidase S28 family.</text>
</comment>
<protein>
    <recommendedName>
        <fullName evidence="8">Serine carboxypeptidase S28</fullName>
    </recommendedName>
</protein>
<dbReference type="PANTHER" id="PTHR11010:SF117">
    <property type="entry name" value="SERINE PROTEASE 16"/>
    <property type="match status" value="1"/>
</dbReference>
<dbReference type="Pfam" id="PF05577">
    <property type="entry name" value="Peptidase_S28"/>
    <property type="match status" value="1"/>
</dbReference>
<name>A0A2G9TEE6_TELCI</name>
<evidence type="ECO:0008006" key="8">
    <source>
        <dbReference type="Google" id="ProtNLM"/>
    </source>
</evidence>
<evidence type="ECO:0000313" key="6">
    <source>
        <dbReference type="EMBL" id="PIO55922.1"/>
    </source>
</evidence>
<dbReference type="InterPro" id="IPR029058">
    <property type="entry name" value="AB_hydrolase_fold"/>
</dbReference>
<sequence length="181" mass="20329">IDRAWLWQSCTEFGSFPTTDGGVDSIFGSLVSLSFYINTCRDVFGKEFDGKYIEKAIRSTTEYYGGADGYKGTNVVIPNGALDPWSLVSKLTSKDPTVVPYLVPNSAHCDDMFPLENRNQAGMEVLHRIIAQNIDYWISDIPNPYNHEVEEPEKPWVRPEMKHPLEGLVNAFIPAGQNSPR</sequence>
<evidence type="ECO:0000256" key="3">
    <source>
        <dbReference type="ARBA" id="ARBA00022729"/>
    </source>
</evidence>
<keyword evidence="4" id="KW-0378">Hydrolase</keyword>
<feature type="non-terminal residue" evidence="6">
    <location>
        <position position="1"/>
    </location>
</feature>
<dbReference type="PANTHER" id="PTHR11010">
    <property type="entry name" value="PROTEASE S28 PRO-X CARBOXYPEPTIDASE-RELATED"/>
    <property type="match status" value="1"/>
</dbReference>
<accession>A0A2G9TEE6</accession>
<dbReference type="GO" id="GO:0070008">
    <property type="term" value="F:serine-type exopeptidase activity"/>
    <property type="evidence" value="ECO:0007669"/>
    <property type="project" value="InterPro"/>
</dbReference>
<organism evidence="6 7">
    <name type="scientific">Teladorsagia circumcincta</name>
    <name type="common">Brown stomach worm</name>
    <name type="synonym">Ostertagia circumcincta</name>
    <dbReference type="NCBI Taxonomy" id="45464"/>
    <lineage>
        <taxon>Eukaryota</taxon>
        <taxon>Metazoa</taxon>
        <taxon>Ecdysozoa</taxon>
        <taxon>Nematoda</taxon>
        <taxon>Chromadorea</taxon>
        <taxon>Rhabditida</taxon>
        <taxon>Rhabditina</taxon>
        <taxon>Rhabditomorpha</taxon>
        <taxon>Strongyloidea</taxon>
        <taxon>Trichostrongylidae</taxon>
        <taxon>Teladorsagia</taxon>
    </lineage>
</organism>
<dbReference type="Gene3D" id="3.40.50.1820">
    <property type="entry name" value="alpha/beta hydrolase"/>
    <property type="match status" value="1"/>
</dbReference>
<reference evidence="6 7" key="1">
    <citation type="submission" date="2015-09" db="EMBL/GenBank/DDBJ databases">
        <title>Draft genome of the parasitic nematode Teladorsagia circumcincta isolate WARC Sus (inbred).</title>
        <authorList>
            <person name="Mitreva M."/>
        </authorList>
    </citation>
    <scope>NUCLEOTIDE SEQUENCE [LARGE SCALE GENOMIC DNA]</scope>
    <source>
        <strain evidence="6 7">S</strain>
    </source>
</reference>
<keyword evidence="3" id="KW-0732">Signal</keyword>
<evidence type="ECO:0000313" key="7">
    <source>
        <dbReference type="Proteomes" id="UP000230423"/>
    </source>
</evidence>
<proteinExistence type="inferred from homology"/>